<dbReference type="AlphaFoldDB" id="A0A1Y3BSS5"/>
<dbReference type="GO" id="GO:0005537">
    <property type="term" value="F:D-mannose binding"/>
    <property type="evidence" value="ECO:0007669"/>
    <property type="project" value="TreeGrafter"/>
</dbReference>
<dbReference type="InterPro" id="IPR013320">
    <property type="entry name" value="ConA-like_dom_sf"/>
</dbReference>
<feature type="chain" id="PRO_5012756787" evidence="7">
    <location>
        <begin position="25"/>
        <end position="584"/>
    </location>
</feature>
<dbReference type="EMBL" id="MUJZ01001198">
    <property type="protein sequence ID" value="OTF84010.1"/>
    <property type="molecule type" value="Genomic_DNA"/>
</dbReference>
<evidence type="ECO:0000256" key="7">
    <source>
        <dbReference type="SAM" id="SignalP"/>
    </source>
</evidence>
<dbReference type="Gene3D" id="2.60.120.200">
    <property type="match status" value="2"/>
</dbReference>
<dbReference type="Pfam" id="PF03388">
    <property type="entry name" value="Lectin_leg-like"/>
    <property type="match status" value="2"/>
</dbReference>
<dbReference type="GO" id="GO:0005793">
    <property type="term" value="C:endoplasmic reticulum-Golgi intermediate compartment"/>
    <property type="evidence" value="ECO:0007669"/>
    <property type="project" value="TreeGrafter"/>
</dbReference>
<evidence type="ECO:0000256" key="3">
    <source>
        <dbReference type="ARBA" id="ARBA00022729"/>
    </source>
</evidence>
<accession>A0A1Y3BSS5</accession>
<gene>
    <name evidence="9" type="ORF">BLA29_000894</name>
</gene>
<keyword evidence="3 7" id="KW-0732">Signal</keyword>
<reference evidence="9 10" key="1">
    <citation type="submission" date="2017-03" db="EMBL/GenBank/DDBJ databases">
        <title>Genome Survey of Euroglyphus maynei.</title>
        <authorList>
            <person name="Arlian L.G."/>
            <person name="Morgan M.S."/>
            <person name="Rider S.D."/>
        </authorList>
    </citation>
    <scope>NUCLEOTIDE SEQUENCE [LARGE SCALE GENOMIC DNA]</scope>
    <source>
        <strain evidence="9">Arlian Lab</strain>
        <tissue evidence="9">Whole body</tissue>
    </source>
</reference>
<dbReference type="InterPro" id="IPR005052">
    <property type="entry name" value="Lectin_leg"/>
</dbReference>
<keyword evidence="4 6" id="KW-1133">Transmembrane helix</keyword>
<evidence type="ECO:0000256" key="4">
    <source>
        <dbReference type="ARBA" id="ARBA00022989"/>
    </source>
</evidence>
<evidence type="ECO:0000256" key="6">
    <source>
        <dbReference type="SAM" id="Phobius"/>
    </source>
</evidence>
<feature type="non-terminal residue" evidence="9">
    <location>
        <position position="584"/>
    </location>
</feature>
<dbReference type="PANTHER" id="PTHR12223">
    <property type="entry name" value="VESICULAR MANNOSE-BINDING LECTIN"/>
    <property type="match status" value="1"/>
</dbReference>
<dbReference type="OrthoDB" id="270293at2759"/>
<dbReference type="InterPro" id="IPR051136">
    <property type="entry name" value="Intracellular_Lectin-GPT"/>
</dbReference>
<comment type="caution">
    <text evidence="9">The sequence shown here is derived from an EMBL/GenBank/DDBJ whole genome shotgun (WGS) entry which is preliminary data.</text>
</comment>
<organism evidence="9 10">
    <name type="scientific">Euroglyphus maynei</name>
    <name type="common">Mayne's house dust mite</name>
    <dbReference type="NCBI Taxonomy" id="6958"/>
    <lineage>
        <taxon>Eukaryota</taxon>
        <taxon>Metazoa</taxon>
        <taxon>Ecdysozoa</taxon>
        <taxon>Arthropoda</taxon>
        <taxon>Chelicerata</taxon>
        <taxon>Arachnida</taxon>
        <taxon>Acari</taxon>
        <taxon>Acariformes</taxon>
        <taxon>Sarcoptiformes</taxon>
        <taxon>Astigmata</taxon>
        <taxon>Psoroptidia</taxon>
        <taxon>Analgoidea</taxon>
        <taxon>Pyroglyphidae</taxon>
        <taxon>Pyroglyphinae</taxon>
        <taxon>Euroglyphus</taxon>
    </lineage>
</organism>
<dbReference type="GO" id="GO:0030134">
    <property type="term" value="C:COPII-coated ER to Golgi transport vesicle"/>
    <property type="evidence" value="ECO:0007669"/>
    <property type="project" value="TreeGrafter"/>
</dbReference>
<feature type="domain" description="L-type lectin-like" evidence="8">
    <location>
        <begin position="34"/>
        <end position="134"/>
    </location>
</feature>
<dbReference type="GO" id="GO:0005789">
    <property type="term" value="C:endoplasmic reticulum membrane"/>
    <property type="evidence" value="ECO:0007669"/>
    <property type="project" value="TreeGrafter"/>
</dbReference>
<dbReference type="GO" id="GO:0006888">
    <property type="term" value="P:endoplasmic reticulum to Golgi vesicle-mediated transport"/>
    <property type="evidence" value="ECO:0007669"/>
    <property type="project" value="TreeGrafter"/>
</dbReference>
<dbReference type="SUPFAM" id="SSF49899">
    <property type="entry name" value="Concanavalin A-like lectins/glucanases"/>
    <property type="match status" value="1"/>
</dbReference>
<evidence type="ECO:0000313" key="10">
    <source>
        <dbReference type="Proteomes" id="UP000194236"/>
    </source>
</evidence>
<proteinExistence type="predicted"/>
<evidence type="ECO:0000256" key="2">
    <source>
        <dbReference type="ARBA" id="ARBA00022692"/>
    </source>
</evidence>
<dbReference type="Proteomes" id="UP000194236">
    <property type="component" value="Unassembled WGS sequence"/>
</dbReference>
<keyword evidence="10" id="KW-1185">Reference proteome</keyword>
<protein>
    <submittedName>
        <fullName evidence="9">VIP36-like protein</fullName>
    </submittedName>
</protein>
<comment type="subcellular location">
    <subcellularLocation>
        <location evidence="1">Membrane</location>
        <topology evidence="1">Single-pass type I membrane protein</topology>
    </subcellularLocation>
</comment>
<evidence type="ECO:0000256" key="5">
    <source>
        <dbReference type="ARBA" id="ARBA00023136"/>
    </source>
</evidence>
<evidence type="ECO:0000256" key="1">
    <source>
        <dbReference type="ARBA" id="ARBA00004479"/>
    </source>
</evidence>
<keyword evidence="5 6" id="KW-0472">Membrane</keyword>
<feature type="signal peptide" evidence="7">
    <location>
        <begin position="1"/>
        <end position="24"/>
    </location>
</feature>
<keyword evidence="2 6" id="KW-0812">Transmembrane</keyword>
<evidence type="ECO:0000313" key="9">
    <source>
        <dbReference type="EMBL" id="OTF84010.1"/>
    </source>
</evidence>
<evidence type="ECO:0000259" key="8">
    <source>
        <dbReference type="PROSITE" id="PS51328"/>
    </source>
</evidence>
<dbReference type="PANTHER" id="PTHR12223:SF45">
    <property type="entry name" value="RE50040P"/>
    <property type="match status" value="1"/>
</dbReference>
<sequence>MKTAIILIIYFIHTICSLTKSAHGTHTEYEDIGFYPQKEHSLMRPYQGTGMTIPNWDIYGHTIVSSNFIRITPDQQSRYGGLWNKVPITFPYWEVHLEFKITGHGKDLFGDGMAFWYVKHSMQPGNVFGSADYFWAEHDTYIAIRYYNDTLTVMTDVDGSGEWTDCFVSQGVYLPTGLYLGVTAATGDLSDNHDVISIKTYRLETPIHLMDKLDQRAMIIPYALSSAHPRDHIDDDHHSSTGRMSWLRFFFYLFLAIIVIVIAGVIGLFIYQKRQERQQKQGAANFFDYEDEEENSAIILSSKTLENDLSLPKTVNKTITNSSSNIQKDDNKSIIIEFIDDDMDQRIARLIESNLNSIPISKSSNAISVPKLSARQAVDKILAGDQDHVNLSLFKGKEQKLELLDYAILSGDKYTITLVIQFLEQTLKSTLFRNELIRRPIAADHYLIYLHSDGRLDEQMDMLNRMGRYEDVAFATYSRATMKSTNIDDAQQQQQIRKLEIALINFTTGGNELMQYHSLINEHITLLKHQLPIESDDRRRCEEVLQIPSNVANNNSNVEDNQLFVIHQPRPCLIGLPLMKTLHY</sequence>
<dbReference type="PROSITE" id="PS51328">
    <property type="entry name" value="L_LECTIN_LIKE"/>
    <property type="match status" value="1"/>
</dbReference>
<name>A0A1Y3BSS5_EURMA</name>
<dbReference type="GO" id="GO:0000139">
    <property type="term" value="C:Golgi membrane"/>
    <property type="evidence" value="ECO:0007669"/>
    <property type="project" value="TreeGrafter"/>
</dbReference>
<feature type="transmembrane region" description="Helical" evidence="6">
    <location>
        <begin position="249"/>
        <end position="271"/>
    </location>
</feature>